<evidence type="ECO:0000313" key="13">
    <source>
        <dbReference type="EMBL" id="SEP75575.1"/>
    </source>
</evidence>
<dbReference type="Pfam" id="PF03544">
    <property type="entry name" value="TonB_C"/>
    <property type="match status" value="1"/>
</dbReference>
<dbReference type="RefSeq" id="WP_090204017.1">
    <property type="nucleotide sequence ID" value="NZ_FOFO01000005.1"/>
</dbReference>
<dbReference type="SUPFAM" id="SSF74653">
    <property type="entry name" value="TolA/TonB C-terminal domain"/>
    <property type="match status" value="1"/>
</dbReference>
<evidence type="ECO:0000256" key="9">
    <source>
        <dbReference type="ARBA" id="ARBA00023136"/>
    </source>
</evidence>
<keyword evidence="7" id="KW-0653">Protein transport</keyword>
<comment type="similarity">
    <text evidence="2">Belongs to the TonB family.</text>
</comment>
<dbReference type="PANTHER" id="PTHR33446">
    <property type="entry name" value="PROTEIN TONB-RELATED"/>
    <property type="match status" value="1"/>
</dbReference>
<keyword evidence="14" id="KW-1185">Reference proteome</keyword>
<dbReference type="InterPro" id="IPR051045">
    <property type="entry name" value="TonB-dependent_transducer"/>
</dbReference>
<evidence type="ECO:0000256" key="11">
    <source>
        <dbReference type="SAM" id="Phobius"/>
    </source>
</evidence>
<evidence type="ECO:0000256" key="6">
    <source>
        <dbReference type="ARBA" id="ARBA00022692"/>
    </source>
</evidence>
<gene>
    <name evidence="13" type="ORF">SAMN05421693_10548</name>
</gene>
<keyword evidence="5" id="KW-0997">Cell inner membrane</keyword>
<protein>
    <submittedName>
        <fullName evidence="13">Protein TonB</fullName>
    </submittedName>
</protein>
<dbReference type="InterPro" id="IPR006260">
    <property type="entry name" value="TonB/TolA_C"/>
</dbReference>
<feature type="region of interest" description="Disordered" evidence="10">
    <location>
        <begin position="69"/>
        <end position="95"/>
    </location>
</feature>
<dbReference type="STRING" id="867345.SAMN05421693_10548"/>
<evidence type="ECO:0000256" key="1">
    <source>
        <dbReference type="ARBA" id="ARBA00004383"/>
    </source>
</evidence>
<evidence type="ECO:0000256" key="7">
    <source>
        <dbReference type="ARBA" id="ARBA00022927"/>
    </source>
</evidence>
<keyword evidence="9 11" id="KW-0472">Membrane</keyword>
<dbReference type="Gene3D" id="3.30.1150.10">
    <property type="match status" value="1"/>
</dbReference>
<evidence type="ECO:0000256" key="4">
    <source>
        <dbReference type="ARBA" id="ARBA00022475"/>
    </source>
</evidence>
<accession>A0A1H9AG57</accession>
<keyword evidence="3" id="KW-0813">Transport</keyword>
<dbReference type="PANTHER" id="PTHR33446:SF11">
    <property type="entry name" value="TONB3"/>
    <property type="match status" value="1"/>
</dbReference>
<evidence type="ECO:0000256" key="10">
    <source>
        <dbReference type="SAM" id="MobiDB-lite"/>
    </source>
</evidence>
<dbReference type="InterPro" id="IPR037682">
    <property type="entry name" value="TonB_C"/>
</dbReference>
<dbReference type="AlphaFoldDB" id="A0A1H9AG57"/>
<dbReference type="GO" id="GO:0055085">
    <property type="term" value="P:transmembrane transport"/>
    <property type="evidence" value="ECO:0007669"/>
    <property type="project" value="InterPro"/>
</dbReference>
<dbReference type="EMBL" id="FOFO01000005">
    <property type="protein sequence ID" value="SEP75575.1"/>
    <property type="molecule type" value="Genomic_DNA"/>
</dbReference>
<dbReference type="GO" id="GO:0031992">
    <property type="term" value="F:energy transducer activity"/>
    <property type="evidence" value="ECO:0007669"/>
    <property type="project" value="TreeGrafter"/>
</dbReference>
<dbReference type="PROSITE" id="PS52015">
    <property type="entry name" value="TONB_CTD"/>
    <property type="match status" value="1"/>
</dbReference>
<feature type="transmembrane region" description="Helical" evidence="11">
    <location>
        <begin position="12"/>
        <end position="33"/>
    </location>
</feature>
<comment type="subcellular location">
    <subcellularLocation>
        <location evidence="1">Cell inner membrane</location>
        <topology evidence="1">Single-pass membrane protein</topology>
        <orientation evidence="1">Periplasmic side</orientation>
    </subcellularLocation>
</comment>
<name>A0A1H9AG57_9GAMM</name>
<evidence type="ECO:0000256" key="3">
    <source>
        <dbReference type="ARBA" id="ARBA00022448"/>
    </source>
</evidence>
<organism evidence="13 14">
    <name type="scientific">Ectothiorhodospira magna</name>
    <dbReference type="NCBI Taxonomy" id="867345"/>
    <lineage>
        <taxon>Bacteria</taxon>
        <taxon>Pseudomonadati</taxon>
        <taxon>Pseudomonadota</taxon>
        <taxon>Gammaproteobacteria</taxon>
        <taxon>Chromatiales</taxon>
        <taxon>Ectothiorhodospiraceae</taxon>
        <taxon>Ectothiorhodospira</taxon>
    </lineage>
</organism>
<keyword evidence="6 11" id="KW-0812">Transmembrane</keyword>
<dbReference type="GO" id="GO:0015031">
    <property type="term" value="P:protein transport"/>
    <property type="evidence" value="ECO:0007669"/>
    <property type="project" value="UniProtKB-KW"/>
</dbReference>
<evidence type="ECO:0000256" key="5">
    <source>
        <dbReference type="ARBA" id="ARBA00022519"/>
    </source>
</evidence>
<evidence type="ECO:0000256" key="8">
    <source>
        <dbReference type="ARBA" id="ARBA00022989"/>
    </source>
</evidence>
<feature type="domain" description="TonB C-terminal" evidence="12">
    <location>
        <begin position="192"/>
        <end position="291"/>
    </location>
</feature>
<dbReference type="NCBIfam" id="TIGR01352">
    <property type="entry name" value="tonB_Cterm"/>
    <property type="match status" value="1"/>
</dbReference>
<dbReference type="OrthoDB" id="9803361at2"/>
<dbReference type="Proteomes" id="UP000199496">
    <property type="component" value="Unassembled WGS sequence"/>
</dbReference>
<keyword evidence="8 11" id="KW-1133">Transmembrane helix</keyword>
<dbReference type="GO" id="GO:0098797">
    <property type="term" value="C:plasma membrane protein complex"/>
    <property type="evidence" value="ECO:0007669"/>
    <property type="project" value="TreeGrafter"/>
</dbReference>
<reference evidence="13 14" key="1">
    <citation type="submission" date="2016-10" db="EMBL/GenBank/DDBJ databases">
        <authorList>
            <person name="de Groot N.N."/>
        </authorList>
    </citation>
    <scope>NUCLEOTIDE SEQUENCE [LARGE SCALE GENOMIC DNA]</scope>
    <source>
        <strain evidence="13 14">B7-7</strain>
    </source>
</reference>
<sequence length="294" mass="32140">MPLASSSIAVDALVPALLLALALHGLVIFGLGFELSPNAPRMEGTAVEVILVHTRTDTPDPKAQVKAQVDQQASGQDAPDGRPVSPMTQPLPVPADDLNQRQATAAVPQPVPRHHTEVITAINPVVPAQRQLPSQNAIPEHHLTDQEWMEHHLNMARFSTELAPREQQQAPRPRIHYVDALSTQSAVEAAYVAAWVRKVEQVGNLNYPDQARRQQLGGSLVLSVLIDQEGQVVNIQIGASSGKPVLDDAARRIVTLAGPFAPFPAEMRHAYDQLMITRTWVFQGNQTHLHSQER</sequence>
<proteinExistence type="inferred from homology"/>
<evidence type="ECO:0000259" key="12">
    <source>
        <dbReference type="PROSITE" id="PS52015"/>
    </source>
</evidence>
<evidence type="ECO:0000313" key="14">
    <source>
        <dbReference type="Proteomes" id="UP000199496"/>
    </source>
</evidence>
<keyword evidence="4" id="KW-1003">Cell membrane</keyword>
<evidence type="ECO:0000256" key="2">
    <source>
        <dbReference type="ARBA" id="ARBA00006555"/>
    </source>
</evidence>